<dbReference type="RefSeq" id="XP_008481091.1">
    <property type="nucleotide sequence ID" value="XM_008482869.3"/>
</dbReference>
<feature type="region of interest" description="Disordered" evidence="1">
    <location>
        <begin position="337"/>
        <end position="358"/>
    </location>
</feature>
<dbReference type="GeneID" id="103517821"/>
<dbReference type="PaxDb" id="121845-A0A1S3DHH7"/>
<feature type="compositionally biased region" description="Basic and acidic residues" evidence="1">
    <location>
        <begin position="1"/>
        <end position="34"/>
    </location>
</feature>
<dbReference type="OMA" id="CQVERST"/>
<feature type="compositionally biased region" description="Basic and acidic residues" evidence="1">
    <location>
        <begin position="51"/>
        <end position="66"/>
    </location>
</feature>
<gene>
    <name evidence="3" type="primary">LOC103517821</name>
</gene>
<keyword evidence="2" id="KW-1185">Reference proteome</keyword>
<protein>
    <submittedName>
        <fullName evidence="3">Vicilin-like seed storage protein At2g18540</fullName>
    </submittedName>
</protein>
<feature type="compositionally biased region" description="Basic and acidic residues" evidence="1">
    <location>
        <begin position="344"/>
        <end position="354"/>
    </location>
</feature>
<dbReference type="AlphaFoldDB" id="A0A1S3DHH7"/>
<proteinExistence type="predicted"/>
<sequence>MDNRKQPKFDRNNPRLPEKKEDEVDQKYLEEHPDYNPGVWMRNPSSLSDIQRGREREKRKNENEDRIIKEEIDRYINDYNREKKESTKNIKEKIDNEIRDRARLLEELKRKDAEALSDKESTRSKKPDLEEEKRNIEIMYQKMIEEDLEKQKQLQRERKKLNDLIKRRIEEQDRLLALERKEVEERNKRLLDEERLKNEIERNKLRELKKQREELLKQELNELSQIEKHERKKKMIEEELKRSIREREAEKQRFEEINKKIEELRQREIEELQRLKNREEDVSRRRKELMEDACSTTMIEDDIIEVWPCDRRASQMQLVDTNKLCVDPISGKLAIRGESLPAKDAPKNRTEKKPTGASKSSISIVGYKNRDKVLTKQKYLELLSTYDPRKLRRKLSYQNWLINESNLDDRKVAQKFPGSDFSLKIDMADWPAIKQESIKRYKALIGK</sequence>
<feature type="region of interest" description="Disordered" evidence="1">
    <location>
        <begin position="1"/>
        <end position="66"/>
    </location>
</feature>
<dbReference type="Proteomes" id="UP000079169">
    <property type="component" value="Unplaced"/>
</dbReference>
<evidence type="ECO:0000256" key="1">
    <source>
        <dbReference type="SAM" id="MobiDB-lite"/>
    </source>
</evidence>
<evidence type="ECO:0000313" key="2">
    <source>
        <dbReference type="Proteomes" id="UP000079169"/>
    </source>
</evidence>
<dbReference type="KEGG" id="dci:103517821"/>
<organism evidence="2 3">
    <name type="scientific">Diaphorina citri</name>
    <name type="common">Asian citrus psyllid</name>
    <dbReference type="NCBI Taxonomy" id="121845"/>
    <lineage>
        <taxon>Eukaryota</taxon>
        <taxon>Metazoa</taxon>
        <taxon>Ecdysozoa</taxon>
        <taxon>Arthropoda</taxon>
        <taxon>Hexapoda</taxon>
        <taxon>Insecta</taxon>
        <taxon>Pterygota</taxon>
        <taxon>Neoptera</taxon>
        <taxon>Paraneoptera</taxon>
        <taxon>Hemiptera</taxon>
        <taxon>Sternorrhyncha</taxon>
        <taxon>Psylloidea</taxon>
        <taxon>Psyllidae</taxon>
        <taxon>Diaphorininae</taxon>
        <taxon>Diaphorina</taxon>
    </lineage>
</organism>
<name>A0A1S3DHH7_DIACI</name>
<feature type="region of interest" description="Disordered" evidence="1">
    <location>
        <begin position="109"/>
        <end position="134"/>
    </location>
</feature>
<dbReference type="STRING" id="121845.A0A1S3DHH7"/>
<reference evidence="3" key="1">
    <citation type="submission" date="2025-08" db="UniProtKB">
        <authorList>
            <consortium name="RefSeq"/>
        </authorList>
    </citation>
    <scope>IDENTIFICATION</scope>
</reference>
<accession>A0A1S3DHH7</accession>
<evidence type="ECO:0000313" key="3">
    <source>
        <dbReference type="RefSeq" id="XP_008481091.1"/>
    </source>
</evidence>